<accession>B1J4Q9</accession>
<organism evidence="2">
    <name type="scientific">Pseudomonas putida (strain W619)</name>
    <dbReference type="NCBI Taxonomy" id="390235"/>
    <lineage>
        <taxon>Bacteria</taxon>
        <taxon>Pseudomonadati</taxon>
        <taxon>Pseudomonadota</taxon>
        <taxon>Gammaproteobacteria</taxon>
        <taxon>Pseudomonadales</taxon>
        <taxon>Pseudomonadaceae</taxon>
        <taxon>Pseudomonas</taxon>
    </lineage>
</organism>
<feature type="transmembrane region" description="Helical" evidence="1">
    <location>
        <begin position="172"/>
        <end position="195"/>
    </location>
</feature>
<evidence type="ECO:0000256" key="1">
    <source>
        <dbReference type="SAM" id="Phobius"/>
    </source>
</evidence>
<feature type="transmembrane region" description="Helical" evidence="1">
    <location>
        <begin position="59"/>
        <end position="77"/>
    </location>
</feature>
<evidence type="ECO:0000313" key="2">
    <source>
        <dbReference type="EMBL" id="ACA70722.1"/>
    </source>
</evidence>
<keyword evidence="1" id="KW-1133">Transmembrane helix</keyword>
<keyword evidence="1" id="KW-0812">Transmembrane</keyword>
<keyword evidence="1" id="KW-0472">Membrane</keyword>
<name>B1J4Q9_PSEPW</name>
<feature type="transmembrane region" description="Helical" evidence="1">
    <location>
        <begin position="129"/>
        <end position="152"/>
    </location>
</feature>
<protein>
    <recommendedName>
        <fullName evidence="3">DUF4234 domain-containing protein</fullName>
    </recommendedName>
</protein>
<gene>
    <name evidence="2" type="ordered locus">PputW619_0216</name>
</gene>
<dbReference type="HOGENOM" id="CLU_1383107_0_0_6"/>
<reference evidence="2" key="1">
    <citation type="submission" date="2008-02" db="EMBL/GenBank/DDBJ databases">
        <title>Complete sequence of Psuedomonas putida W619.</title>
        <authorList>
            <consortium name="US DOE Joint Genome Institute"/>
            <person name="Copeland A."/>
            <person name="Lucas S."/>
            <person name="Lapidus A."/>
            <person name="Barry K."/>
            <person name="Detter J.C."/>
            <person name="Glavina del Rio T."/>
            <person name="Dalin E."/>
            <person name="Tice H."/>
            <person name="Pitluck S."/>
            <person name="Chain P."/>
            <person name="Malfatti S."/>
            <person name="Shin M."/>
            <person name="Vergez L."/>
            <person name="Schmutz J."/>
            <person name="Larimer F."/>
            <person name="Land M."/>
            <person name="Hauser L."/>
            <person name="Kyrpides N."/>
            <person name="Kim E."/>
            <person name="Taghavi S."/>
            <person name="Vangronsveld D."/>
            <person name="van der Lelie D."/>
            <person name="Richardson P."/>
        </authorList>
    </citation>
    <scope>NUCLEOTIDE SEQUENCE</scope>
    <source>
        <strain evidence="2">W619</strain>
    </source>
</reference>
<evidence type="ECO:0008006" key="3">
    <source>
        <dbReference type="Google" id="ProtNLM"/>
    </source>
</evidence>
<dbReference type="EMBL" id="CP000949">
    <property type="protein sequence ID" value="ACA70722.1"/>
    <property type="molecule type" value="Genomic_DNA"/>
</dbReference>
<dbReference type="KEGG" id="ppw:PputW619_0216"/>
<proteinExistence type="predicted"/>
<feature type="transmembrane region" description="Helical" evidence="1">
    <location>
        <begin position="24"/>
        <end position="47"/>
    </location>
</feature>
<dbReference type="AlphaFoldDB" id="B1J4Q9"/>
<sequence>MNKPENPAHSPHASRRTESTQLNIMSISKLLIMGCLSLGFYFTYWNYRHWLLIRGQHGFRLIPLLCTIFGGFTLYWLMKNIVARSREANVTVEGTALSITLMWWLPSLAIMGWGLWISELYIGSLPLSVAYLTPIMLVFTNLLFSTIALIQIQQAANACGGEPLGLQNSTITWANVLWVIISWVPIAAISGYVVAFDPLMYFMKYLS</sequence>
<feature type="transmembrane region" description="Helical" evidence="1">
    <location>
        <begin position="97"/>
        <end position="117"/>
    </location>
</feature>